<reference evidence="3" key="2">
    <citation type="journal article" date="2004" name="Chem. Biol.">
        <title>Novel avilamycin derivatives with improved polarity generated by targeted gene disruption.</title>
        <authorList>
            <person name="Weitnauer G."/>
            <person name="Hauser G."/>
            <person name="Hofmann C."/>
            <person name="Linder U."/>
            <person name="Boll R."/>
            <person name="Pelz K."/>
            <person name="Glaser S.J."/>
            <person name="Bechthold A."/>
        </authorList>
    </citation>
    <scope>NUCLEOTIDE SEQUENCE</scope>
    <source>
        <strain evidence="3">Tue57</strain>
    </source>
</reference>
<evidence type="ECO:0000259" key="2">
    <source>
        <dbReference type="Pfam" id="PF21181"/>
    </source>
</evidence>
<reference evidence="3" key="1">
    <citation type="journal article" date="2001" name="Chem. Biol.">
        <title>Biosynthesis of the orthosomycin antibiotic avilamycin A: deductions from the molecular analysis of the avi biosynthetic gene cluster of Streptomyces viridochromogenes Tu57 and production of new antibiotics.</title>
        <authorList>
            <person name="Weitnauer G."/>
            <person name="Muhlenweg A."/>
            <person name="Trefzer A."/>
            <person name="Hoffmeister D."/>
            <person name="Sussmuth R.D."/>
            <person name="Jung G."/>
            <person name="Welzel K."/>
            <person name="Vente A."/>
            <person name="Girreser U."/>
            <person name="Bechthold A."/>
        </authorList>
    </citation>
    <scope>NUCLEOTIDE SEQUENCE</scope>
    <source>
        <strain evidence="3">Tue57</strain>
    </source>
</reference>
<dbReference type="Gene3D" id="2.60.120.260">
    <property type="entry name" value="Galactose-binding domain-like"/>
    <property type="match status" value="1"/>
</dbReference>
<dbReference type="InterPro" id="IPR048977">
    <property type="entry name" value="SsfX3-like_N"/>
</dbReference>
<protein>
    <submittedName>
        <fullName evidence="3">AviX9</fullName>
    </submittedName>
</protein>
<dbReference type="AlphaFoldDB" id="Q93KX4"/>
<dbReference type="Pfam" id="PF21181">
    <property type="entry name" value="SsfX3_N"/>
    <property type="match status" value="1"/>
</dbReference>
<dbReference type="CDD" id="cd01844">
    <property type="entry name" value="SGNH_hydrolase_like_6"/>
    <property type="match status" value="1"/>
</dbReference>
<dbReference type="SUPFAM" id="SSF52266">
    <property type="entry name" value="SGNH hydrolase"/>
    <property type="match status" value="1"/>
</dbReference>
<dbReference type="InterPro" id="IPR036514">
    <property type="entry name" value="SGNH_hydro_sf"/>
</dbReference>
<gene>
    <name evidence="3" type="primary">aviX9</name>
</gene>
<dbReference type="EMBL" id="AF333038">
    <property type="protein sequence ID" value="AAK83171.1"/>
    <property type="molecule type" value="Genomic_DNA"/>
</dbReference>
<dbReference type="InterPro" id="IPR013830">
    <property type="entry name" value="SGNH_hydro"/>
</dbReference>
<proteinExistence type="predicted"/>
<sequence>MLEAGRLIRANDPVLTYRGAVSLQEVDGGIAPWRIPFQERHLFFPEGGVGRAAMPTGVRVTFRTDAEGLAFRYAARPAPEMPGPPETAHVDVRVDGKPVASLPLVTDREVHTCRVGALPGGSDRLVELWLPGLNQFVLHGVELPAGAEVGRDTHTAPRWVHYGASESQGRGALSPTRNWTATVATELGLDLTSLAIGAGCYLQPLFATLLRDLPADLITCMVGMNIYGARALNQFTYRPNLVGLVRIIRERHPSTPLVIASHHYSPWHDPLEGDGYLSLTEVREQTREVVDLLRADGDENVHYVHGPSLAGPETAHLYVEPRYTDPLHFNQEGHDLLAAAFQRKLVELVPDLVRS</sequence>
<evidence type="ECO:0000313" key="3">
    <source>
        <dbReference type="EMBL" id="AAK83171.1"/>
    </source>
</evidence>
<dbReference type="Gene3D" id="3.40.50.1110">
    <property type="entry name" value="SGNH hydrolase"/>
    <property type="match status" value="1"/>
</dbReference>
<feature type="domain" description="SsfX3-like N-terminal" evidence="2">
    <location>
        <begin position="15"/>
        <end position="139"/>
    </location>
</feature>
<name>Q93KX4_STRVR</name>
<dbReference type="Pfam" id="PF13472">
    <property type="entry name" value="Lipase_GDSL_2"/>
    <property type="match status" value="1"/>
</dbReference>
<accession>Q93KX4</accession>
<organism evidence="3">
    <name type="scientific">Streptomyces viridochromogenes Tue57</name>
    <dbReference type="NCBI Taxonomy" id="1160705"/>
    <lineage>
        <taxon>Bacteria</taxon>
        <taxon>Bacillati</taxon>
        <taxon>Actinomycetota</taxon>
        <taxon>Actinomycetes</taxon>
        <taxon>Kitasatosporales</taxon>
        <taxon>Streptomycetaceae</taxon>
        <taxon>Streptomyces</taxon>
    </lineage>
</organism>
<evidence type="ECO:0000259" key="1">
    <source>
        <dbReference type="Pfam" id="PF13472"/>
    </source>
</evidence>
<feature type="domain" description="SGNH hydrolase-type esterase" evidence="1">
    <location>
        <begin position="165"/>
        <end position="336"/>
    </location>
</feature>